<name>A0A6N2YZC2_STASI</name>
<feature type="region of interest" description="Disordered" evidence="1">
    <location>
        <begin position="1"/>
        <end position="69"/>
    </location>
</feature>
<protein>
    <submittedName>
        <fullName evidence="2">Uncharacterized protein</fullName>
    </submittedName>
</protein>
<evidence type="ECO:0000256" key="1">
    <source>
        <dbReference type="SAM" id="MobiDB-lite"/>
    </source>
</evidence>
<sequence>MGRNSNDYLDFSNTANVSNHASDLYDKDETDNNIENAQEVDHEPQKNEVEESKKEKKKPEYKGELGSILNEESSGHKFIGFNIDMDISDRLDAFCEGKPRGTKTRLVNLILRNGLDNIENKGKL</sequence>
<proteinExistence type="predicted"/>
<evidence type="ECO:0000313" key="2">
    <source>
        <dbReference type="EMBL" id="VYT72409.1"/>
    </source>
</evidence>
<feature type="compositionally biased region" description="Polar residues" evidence="1">
    <location>
        <begin position="1"/>
        <end position="21"/>
    </location>
</feature>
<gene>
    <name evidence="2" type="ORF">SSLFYP27_00478</name>
</gene>
<feature type="compositionally biased region" description="Basic and acidic residues" evidence="1">
    <location>
        <begin position="39"/>
        <end position="63"/>
    </location>
</feature>
<reference evidence="2" key="1">
    <citation type="submission" date="2019-11" db="EMBL/GenBank/DDBJ databases">
        <authorList>
            <person name="Feng L."/>
        </authorList>
    </citation>
    <scope>NUCLEOTIDE SEQUENCE</scope>
    <source>
        <strain evidence="2">SsimulansLFYP27</strain>
    </source>
</reference>
<dbReference type="EMBL" id="CACRUO010000015">
    <property type="protein sequence ID" value="VYT72409.1"/>
    <property type="molecule type" value="Genomic_DNA"/>
</dbReference>
<dbReference type="RefSeq" id="WP_156666433.1">
    <property type="nucleotide sequence ID" value="NZ_CACRUO010000015.1"/>
</dbReference>
<organism evidence="2">
    <name type="scientific">Staphylococcus simulans</name>
    <dbReference type="NCBI Taxonomy" id="1286"/>
    <lineage>
        <taxon>Bacteria</taxon>
        <taxon>Bacillati</taxon>
        <taxon>Bacillota</taxon>
        <taxon>Bacilli</taxon>
        <taxon>Bacillales</taxon>
        <taxon>Staphylococcaceae</taxon>
        <taxon>Staphylococcus</taxon>
    </lineage>
</organism>
<accession>A0A6N2YZC2</accession>
<dbReference type="AlphaFoldDB" id="A0A6N2YZC2"/>